<accession>A0A1B7MIP3</accession>
<proteinExistence type="predicted"/>
<sequence length="184" mass="21026">MVKGFRTYAAVEPKRRVSILRTLRHTLLIQSLHLLASSKIKQSNLPMNRLSFLLAGRKRTSRKWINCELNAKPFADRSLHLIASRESPVGGVSETQYRHKTFYLLLAFLSRLSPLCRTLERHPRHLRSLTLLARTLMDDQGPMKSMRSAVIHTKAFFPSLPSRIFHHHLISPPGVASGKYSAHK</sequence>
<dbReference type="InParanoid" id="A0A1B7MIP3"/>
<organism evidence="1 2">
    <name type="scientific">Rhizopogon vinicolor AM-OR11-026</name>
    <dbReference type="NCBI Taxonomy" id="1314800"/>
    <lineage>
        <taxon>Eukaryota</taxon>
        <taxon>Fungi</taxon>
        <taxon>Dikarya</taxon>
        <taxon>Basidiomycota</taxon>
        <taxon>Agaricomycotina</taxon>
        <taxon>Agaricomycetes</taxon>
        <taxon>Agaricomycetidae</taxon>
        <taxon>Boletales</taxon>
        <taxon>Suillineae</taxon>
        <taxon>Rhizopogonaceae</taxon>
        <taxon>Rhizopogon</taxon>
    </lineage>
</organism>
<keyword evidence="2" id="KW-1185">Reference proteome</keyword>
<dbReference type="AlphaFoldDB" id="A0A1B7MIP3"/>
<reference evidence="1 2" key="1">
    <citation type="submission" date="2016-06" db="EMBL/GenBank/DDBJ databases">
        <title>Comparative genomics of the ectomycorrhizal sister species Rhizopogon vinicolor and Rhizopogon vesiculosus (Basidiomycota: Boletales) reveals a divergence of the mating type B locus.</title>
        <authorList>
            <consortium name="DOE Joint Genome Institute"/>
            <person name="Mujic A.B."/>
            <person name="Kuo A."/>
            <person name="Tritt A."/>
            <person name="Lipzen A."/>
            <person name="Chen C."/>
            <person name="Johnson J."/>
            <person name="Sharma A."/>
            <person name="Barry K."/>
            <person name="Grigoriev I.V."/>
            <person name="Spatafora J.W."/>
        </authorList>
    </citation>
    <scope>NUCLEOTIDE SEQUENCE [LARGE SCALE GENOMIC DNA]</scope>
    <source>
        <strain evidence="1 2">AM-OR11-026</strain>
    </source>
</reference>
<protein>
    <submittedName>
        <fullName evidence="1">Uncharacterized protein</fullName>
    </submittedName>
</protein>
<dbReference type="EMBL" id="KV448999">
    <property type="protein sequence ID" value="OAX32470.1"/>
    <property type="molecule type" value="Genomic_DNA"/>
</dbReference>
<evidence type="ECO:0000313" key="1">
    <source>
        <dbReference type="EMBL" id="OAX32470.1"/>
    </source>
</evidence>
<name>A0A1B7MIP3_9AGAM</name>
<gene>
    <name evidence="1" type="ORF">K503DRAFT_603518</name>
</gene>
<evidence type="ECO:0000313" key="2">
    <source>
        <dbReference type="Proteomes" id="UP000092154"/>
    </source>
</evidence>
<dbReference type="Proteomes" id="UP000092154">
    <property type="component" value="Unassembled WGS sequence"/>
</dbReference>